<organism evidence="2 3">
    <name type="scientific">Frankia nepalensis</name>
    <dbReference type="NCBI Taxonomy" id="1836974"/>
    <lineage>
        <taxon>Bacteria</taxon>
        <taxon>Bacillati</taxon>
        <taxon>Actinomycetota</taxon>
        <taxon>Actinomycetes</taxon>
        <taxon>Frankiales</taxon>
        <taxon>Frankiaceae</taxon>
        <taxon>Frankia</taxon>
    </lineage>
</organism>
<keyword evidence="1" id="KW-0732">Signal</keyword>
<dbReference type="AlphaFoldDB" id="A0A937RRP0"/>
<proteinExistence type="predicted"/>
<gene>
    <name evidence="2" type="ORF">I7412_30840</name>
</gene>
<dbReference type="InterPro" id="IPR006311">
    <property type="entry name" value="TAT_signal"/>
</dbReference>
<feature type="chain" id="PRO_5038557457" evidence="1">
    <location>
        <begin position="26"/>
        <end position="67"/>
    </location>
</feature>
<dbReference type="RefSeq" id="WP_203002827.1">
    <property type="nucleotide sequence ID" value="NZ_JADWYU010000198.1"/>
</dbReference>
<dbReference type="Proteomes" id="UP000604475">
    <property type="component" value="Unassembled WGS sequence"/>
</dbReference>
<dbReference type="EMBL" id="JAEACQ010000273">
    <property type="protein sequence ID" value="MBL7631478.1"/>
    <property type="molecule type" value="Genomic_DNA"/>
</dbReference>
<dbReference type="PROSITE" id="PS51318">
    <property type="entry name" value="TAT"/>
    <property type="match status" value="1"/>
</dbReference>
<keyword evidence="3" id="KW-1185">Reference proteome</keyword>
<evidence type="ECO:0000313" key="2">
    <source>
        <dbReference type="EMBL" id="MBL7631478.1"/>
    </source>
</evidence>
<evidence type="ECO:0000256" key="1">
    <source>
        <dbReference type="SAM" id="SignalP"/>
    </source>
</evidence>
<accession>A0A937RRP0</accession>
<sequence>MAAMSGRRRVLVAAMSATLATSGVAVPAAAAATAQGNHGAAITQDISGVYSQGYDDGDYTDGLGDWQ</sequence>
<protein>
    <submittedName>
        <fullName evidence="2">Uncharacterized protein</fullName>
    </submittedName>
</protein>
<name>A0A937RRP0_9ACTN</name>
<evidence type="ECO:0000313" key="3">
    <source>
        <dbReference type="Proteomes" id="UP000604475"/>
    </source>
</evidence>
<reference evidence="2" key="1">
    <citation type="submission" date="2020-12" db="EMBL/GenBank/DDBJ databases">
        <title>Genomic characterization of non-nitrogen-fixing Frankia strains.</title>
        <authorList>
            <person name="Carlos-Shanley C."/>
            <person name="Guerra T."/>
            <person name="Hahn D."/>
        </authorList>
    </citation>
    <scope>NUCLEOTIDE SEQUENCE</scope>
    <source>
        <strain evidence="2">CN6</strain>
    </source>
</reference>
<feature type="signal peptide" evidence="1">
    <location>
        <begin position="1"/>
        <end position="25"/>
    </location>
</feature>
<comment type="caution">
    <text evidence="2">The sequence shown here is derived from an EMBL/GenBank/DDBJ whole genome shotgun (WGS) entry which is preliminary data.</text>
</comment>